<proteinExistence type="predicted"/>
<dbReference type="AlphaFoldDB" id="R4KIA2"/>
<dbReference type="OrthoDB" id="580775at2"/>
<gene>
    <name evidence="2" type="ORF">Desgi_2957</name>
</gene>
<dbReference type="EMBL" id="CP003273">
    <property type="protein sequence ID" value="AGL02344.1"/>
    <property type="molecule type" value="Genomic_DNA"/>
</dbReference>
<dbReference type="Proteomes" id="UP000013520">
    <property type="component" value="Chromosome"/>
</dbReference>
<dbReference type="HOGENOM" id="CLU_035301_5_2_9"/>
<dbReference type="eggNOG" id="COG1541">
    <property type="taxonomic scope" value="Bacteria"/>
</dbReference>
<dbReference type="RefSeq" id="WP_006520795.1">
    <property type="nucleotide sequence ID" value="NC_021184.1"/>
</dbReference>
<keyword evidence="3" id="KW-1185">Reference proteome</keyword>
<reference evidence="2 3" key="1">
    <citation type="submission" date="2012-01" db="EMBL/GenBank/DDBJ databases">
        <title>Complete sequence of Desulfotomaculum gibsoniae DSM 7213.</title>
        <authorList>
            <consortium name="US DOE Joint Genome Institute"/>
            <person name="Lucas S."/>
            <person name="Han J."/>
            <person name="Lapidus A."/>
            <person name="Cheng J.-F."/>
            <person name="Goodwin L."/>
            <person name="Pitluck S."/>
            <person name="Peters L."/>
            <person name="Ovchinnikova G."/>
            <person name="Teshima H."/>
            <person name="Detter J.C."/>
            <person name="Han C."/>
            <person name="Tapia R."/>
            <person name="Land M."/>
            <person name="Hauser L."/>
            <person name="Kyrpides N."/>
            <person name="Ivanova N."/>
            <person name="Pagani I."/>
            <person name="Parshina S."/>
            <person name="Plugge C."/>
            <person name="Muyzer G."/>
            <person name="Kuever J."/>
            <person name="Ivanova A."/>
            <person name="Nazina T."/>
            <person name="Klenk H.-P."/>
            <person name="Brambilla E."/>
            <person name="Spring S."/>
            <person name="Stams A.F."/>
            <person name="Woyke T."/>
        </authorList>
    </citation>
    <scope>NUCLEOTIDE SEQUENCE [LARGE SCALE GENOMIC DNA]</scope>
    <source>
        <strain evidence="2 3">DSM 7213</strain>
    </source>
</reference>
<sequence>MIAGITDRAMRWFENYNCLPGIVNKTAGFVVKHINSGNNRRVIRKIQLRRLRSTVQYVAVHSPFYREMFKRLGVRPGDIRTVENLQELPFTTDDDIRNWRKFLCVPQDRLAAIFATSGTTGEPKRVYFSYREMQMFTNLYALTARMGHAGRVVGFIALPTRHGLWIGSAIAHRAVERAGGLPIPAGADNTVETIQWMKRFEPNIIFSSPSYMTALTRKAEQEGYRLEIDKVLTGGELLTEEHKKYFHEYWKAQVYDSYGSTEIGGALTIALPGCCAFHFNDLHLLTEIIDPVTGKPAEEGELVFTTLRREAMPLLRYRSGDRARWVECGCGLPFVAAKVLGRTDKMMVVGDMNLYGRVILEAISKISGATGRIAIKLLKSGMTDKMVLRVEGDVGAQDVRLALLEAYSEMETNIANGNLILEIETGADLGSQIKAIKILDDRNIYFQQ</sequence>
<dbReference type="Pfam" id="PF00501">
    <property type="entry name" value="AMP-binding"/>
    <property type="match status" value="1"/>
</dbReference>
<dbReference type="PROSITE" id="PS00455">
    <property type="entry name" value="AMP_BINDING"/>
    <property type="match status" value="1"/>
</dbReference>
<dbReference type="InterPro" id="IPR020845">
    <property type="entry name" value="AMP-binding_CS"/>
</dbReference>
<dbReference type="KEGG" id="dgi:Desgi_2957"/>
<dbReference type="SUPFAM" id="SSF56801">
    <property type="entry name" value="Acetyl-CoA synthetase-like"/>
    <property type="match status" value="1"/>
</dbReference>
<dbReference type="InterPro" id="IPR000873">
    <property type="entry name" value="AMP-dep_synth/lig_dom"/>
</dbReference>
<dbReference type="PANTHER" id="PTHR43845">
    <property type="entry name" value="BLR5969 PROTEIN"/>
    <property type="match status" value="1"/>
</dbReference>
<dbReference type="InterPro" id="IPR042099">
    <property type="entry name" value="ANL_N_sf"/>
</dbReference>
<dbReference type="Gene3D" id="3.40.50.12780">
    <property type="entry name" value="N-terminal domain of ligase-like"/>
    <property type="match status" value="1"/>
</dbReference>
<dbReference type="PANTHER" id="PTHR43845:SF1">
    <property type="entry name" value="BLR5969 PROTEIN"/>
    <property type="match status" value="1"/>
</dbReference>
<accession>R4KIA2</accession>
<feature type="domain" description="AMP-dependent synthetase/ligase" evidence="1">
    <location>
        <begin position="104"/>
        <end position="303"/>
    </location>
</feature>
<evidence type="ECO:0000313" key="3">
    <source>
        <dbReference type="Proteomes" id="UP000013520"/>
    </source>
</evidence>
<organism evidence="2 3">
    <name type="scientific">Desulfoscipio gibsoniae DSM 7213</name>
    <dbReference type="NCBI Taxonomy" id="767817"/>
    <lineage>
        <taxon>Bacteria</taxon>
        <taxon>Bacillati</taxon>
        <taxon>Bacillota</taxon>
        <taxon>Clostridia</taxon>
        <taxon>Eubacteriales</taxon>
        <taxon>Desulfallaceae</taxon>
        <taxon>Desulfoscipio</taxon>
    </lineage>
</organism>
<evidence type="ECO:0000259" key="1">
    <source>
        <dbReference type="Pfam" id="PF00501"/>
    </source>
</evidence>
<name>R4KIA2_9FIRM</name>
<dbReference type="STRING" id="767817.Desgi_2957"/>
<protein>
    <submittedName>
        <fullName evidence="2">Coenzyme F390 synthetase</fullName>
    </submittedName>
</protein>
<evidence type="ECO:0000313" key="2">
    <source>
        <dbReference type="EMBL" id="AGL02344.1"/>
    </source>
</evidence>